<comment type="caution">
    <text evidence="4">The sequence shown here is derived from an EMBL/GenBank/DDBJ whole genome shotgun (WGS) entry which is preliminary data.</text>
</comment>
<protein>
    <submittedName>
        <fullName evidence="4">Uncharacterized protein</fullName>
    </submittedName>
</protein>
<evidence type="ECO:0000256" key="3">
    <source>
        <dbReference type="SAM" id="Phobius"/>
    </source>
</evidence>
<keyword evidence="1" id="KW-0175">Coiled coil</keyword>
<name>X6P804_RETFI</name>
<proteinExistence type="predicted"/>
<keyword evidence="5" id="KW-1185">Reference proteome</keyword>
<accession>X6P804</accession>
<evidence type="ECO:0000256" key="1">
    <source>
        <dbReference type="SAM" id="Coils"/>
    </source>
</evidence>
<organism evidence="4 5">
    <name type="scientific">Reticulomyxa filosa</name>
    <dbReference type="NCBI Taxonomy" id="46433"/>
    <lineage>
        <taxon>Eukaryota</taxon>
        <taxon>Sar</taxon>
        <taxon>Rhizaria</taxon>
        <taxon>Retaria</taxon>
        <taxon>Foraminifera</taxon>
        <taxon>Monothalamids</taxon>
        <taxon>Reticulomyxidae</taxon>
        <taxon>Reticulomyxa</taxon>
    </lineage>
</organism>
<feature type="coiled-coil region" evidence="1">
    <location>
        <begin position="67"/>
        <end position="129"/>
    </location>
</feature>
<reference evidence="4 5" key="1">
    <citation type="journal article" date="2013" name="Curr. Biol.">
        <title>The Genome of the Foraminiferan Reticulomyxa filosa.</title>
        <authorList>
            <person name="Glockner G."/>
            <person name="Hulsmann N."/>
            <person name="Schleicher M."/>
            <person name="Noegel A.A."/>
            <person name="Eichinger L."/>
            <person name="Gallinger C."/>
            <person name="Pawlowski J."/>
            <person name="Sierra R."/>
            <person name="Euteneuer U."/>
            <person name="Pillet L."/>
            <person name="Moustafa A."/>
            <person name="Platzer M."/>
            <person name="Groth M."/>
            <person name="Szafranski K."/>
            <person name="Schliwa M."/>
        </authorList>
    </citation>
    <scope>NUCLEOTIDE SEQUENCE [LARGE SCALE GENOMIC DNA]</scope>
</reference>
<keyword evidence="3" id="KW-0472">Membrane</keyword>
<evidence type="ECO:0000313" key="4">
    <source>
        <dbReference type="EMBL" id="ETO33762.1"/>
    </source>
</evidence>
<evidence type="ECO:0000256" key="2">
    <source>
        <dbReference type="SAM" id="MobiDB-lite"/>
    </source>
</evidence>
<feature type="region of interest" description="Disordered" evidence="2">
    <location>
        <begin position="130"/>
        <end position="151"/>
    </location>
</feature>
<feature type="transmembrane region" description="Helical" evidence="3">
    <location>
        <begin position="216"/>
        <end position="242"/>
    </location>
</feature>
<gene>
    <name evidence="4" type="ORF">RFI_03342</name>
</gene>
<feature type="non-terminal residue" evidence="4">
    <location>
        <position position="1"/>
    </location>
</feature>
<dbReference type="AlphaFoldDB" id="X6P804"/>
<dbReference type="EMBL" id="ASPP01003155">
    <property type="protein sequence ID" value="ETO33762.1"/>
    <property type="molecule type" value="Genomic_DNA"/>
</dbReference>
<dbReference type="Proteomes" id="UP000023152">
    <property type="component" value="Unassembled WGS sequence"/>
</dbReference>
<sequence>REKRTTIACLLVSVPTFKKEEDETKAPKAPFISSIGLMRHTSLTTGLAVIQPVIPIFFVEARAILGMKVLREEVEKLAWLLKREKDDNEEYARKNIQLEREVEALQGKLRDAQEKVDKLERIFTHLKLDTSESRTSDRPPSPSARNEMEMKDDNADLIGARSTNMSMAIHPSDSLSLEIPKTDQLIVDLQKENMKLQYMKEMHEEKIHSLTQVNLFFVYLFQCGVLVCACVCVCVEISLFLVV</sequence>
<keyword evidence="3" id="KW-1133">Transmembrane helix</keyword>
<keyword evidence="3" id="KW-0812">Transmembrane</keyword>
<evidence type="ECO:0000313" key="5">
    <source>
        <dbReference type="Proteomes" id="UP000023152"/>
    </source>
</evidence>